<dbReference type="CDD" id="cd02440">
    <property type="entry name" value="AdoMet_MTases"/>
    <property type="match status" value="1"/>
</dbReference>
<dbReference type="RefSeq" id="WP_378519686.1">
    <property type="nucleotide sequence ID" value="NZ_CBCSDI010000085.1"/>
</dbReference>
<dbReference type="InterPro" id="IPR024078">
    <property type="entry name" value="LmbE-like_dom_sf"/>
</dbReference>
<dbReference type="GO" id="GO:0008168">
    <property type="term" value="F:methyltransferase activity"/>
    <property type="evidence" value="ECO:0007669"/>
    <property type="project" value="UniProtKB-KW"/>
</dbReference>
<dbReference type="Pfam" id="PF05401">
    <property type="entry name" value="NodS"/>
    <property type="match status" value="1"/>
</dbReference>
<dbReference type="PANTHER" id="PTHR12993:SF11">
    <property type="entry name" value="N-ACETYLGLUCOSAMINYL-PHOSPHATIDYLINOSITOL DE-N-ACETYLASE"/>
    <property type="match status" value="1"/>
</dbReference>
<dbReference type="InterPro" id="IPR008715">
    <property type="entry name" value="SAM-MeTfrase_NodS-like"/>
</dbReference>
<protein>
    <submittedName>
        <fullName evidence="2">Bifunctional PIG-L family deacetylase/class I SAM-dependent methyltransferase</fullName>
    </submittedName>
</protein>
<dbReference type="SUPFAM" id="SSF102588">
    <property type="entry name" value="LmbE-like"/>
    <property type="match status" value="1"/>
</dbReference>
<dbReference type="InterPro" id="IPR029063">
    <property type="entry name" value="SAM-dependent_MTases_sf"/>
</dbReference>
<dbReference type="SUPFAM" id="SSF53335">
    <property type="entry name" value="S-adenosyl-L-methionine-dependent methyltransferases"/>
    <property type="match status" value="1"/>
</dbReference>
<keyword evidence="1" id="KW-0862">Zinc</keyword>
<comment type="caution">
    <text evidence="2">The sequence shown here is derived from an EMBL/GenBank/DDBJ whole genome shotgun (WGS) entry which is preliminary data.</text>
</comment>
<evidence type="ECO:0000313" key="3">
    <source>
        <dbReference type="Proteomes" id="UP001589698"/>
    </source>
</evidence>
<dbReference type="Gene3D" id="3.40.50.150">
    <property type="entry name" value="Vaccinia Virus protein VP39"/>
    <property type="match status" value="1"/>
</dbReference>
<evidence type="ECO:0000313" key="2">
    <source>
        <dbReference type="EMBL" id="MFC0223890.1"/>
    </source>
</evidence>
<keyword evidence="2" id="KW-0808">Transferase</keyword>
<organism evidence="2 3">
    <name type="scientific">Nocardioides zeicaulis</name>
    <dbReference type="NCBI Taxonomy" id="1776857"/>
    <lineage>
        <taxon>Bacteria</taxon>
        <taxon>Bacillati</taxon>
        <taxon>Actinomycetota</taxon>
        <taxon>Actinomycetes</taxon>
        <taxon>Propionibacteriales</taxon>
        <taxon>Nocardioidaceae</taxon>
        <taxon>Nocardioides</taxon>
    </lineage>
</organism>
<gene>
    <name evidence="2" type="ORF">ACFFJG_15490</name>
</gene>
<proteinExistence type="predicted"/>
<reference evidence="2 3" key="1">
    <citation type="submission" date="2024-09" db="EMBL/GenBank/DDBJ databases">
        <authorList>
            <person name="Sun Q."/>
            <person name="Mori K."/>
        </authorList>
    </citation>
    <scope>NUCLEOTIDE SEQUENCE [LARGE SCALE GENOMIC DNA]</scope>
    <source>
        <strain evidence="2 3">CCM 8654</strain>
    </source>
</reference>
<keyword evidence="2" id="KW-0489">Methyltransferase</keyword>
<dbReference type="GO" id="GO:0032259">
    <property type="term" value="P:methylation"/>
    <property type="evidence" value="ECO:0007669"/>
    <property type="project" value="UniProtKB-KW"/>
</dbReference>
<dbReference type="Gene3D" id="3.40.50.10320">
    <property type="entry name" value="LmbE-like"/>
    <property type="match status" value="1"/>
</dbReference>
<name>A0ABV6E4H7_9ACTN</name>
<dbReference type="Proteomes" id="UP001589698">
    <property type="component" value="Unassembled WGS sequence"/>
</dbReference>
<dbReference type="InterPro" id="IPR003737">
    <property type="entry name" value="GlcNAc_PI_deacetylase-related"/>
</dbReference>
<dbReference type="Pfam" id="PF02585">
    <property type="entry name" value="PIG-L"/>
    <property type="match status" value="1"/>
</dbReference>
<dbReference type="PANTHER" id="PTHR12993">
    <property type="entry name" value="N-ACETYLGLUCOSAMINYL-PHOSPHATIDYLINOSITOL DE-N-ACETYLASE-RELATED"/>
    <property type="match status" value="1"/>
</dbReference>
<keyword evidence="3" id="KW-1185">Reference proteome</keyword>
<evidence type="ECO:0000256" key="1">
    <source>
        <dbReference type="ARBA" id="ARBA00022833"/>
    </source>
</evidence>
<dbReference type="EMBL" id="JBHLXH010000002">
    <property type="protein sequence ID" value="MFC0223890.1"/>
    <property type="molecule type" value="Genomic_DNA"/>
</dbReference>
<sequence>MTAPSFRHDRPGTPAGRWDDAVAALPGLVLPEGRNRVVVAGAHPDDETLGAGGLVHAAARAGRRVQVVTATAGEGSHPHSPTHPPTALAAVRRDELRAAIAALAPGADVRCLDLPDGDVASHEEAVVAALVETVGASGEDVVLVAPWRGDGHPDHEAVGRAAAIAADRTDALLWEYPVWAWHWGGPATLPAGASRLPIDADDLDAKRRAVAAHTSQVRPLSPAAGDEVMLGPDLLAHFDRPAEVFLTGGDVEDEVLDQVHRDDPDPWRVDSPYERRKRAVTLASLPRERYADALEVGCSVGALAVDLAARCDRLLAIDASRTAVRLARQRTDGTAHLEVRQARVPSQWPVGTRDLVCVSEIGYFLSPRRLAEVVDLALGSLSDDGHLLLCHWRHQPVGWPLAGPAVHDAFLATGAPVMVEHQEPDFLLHVLGRPA</sequence>
<accession>A0ABV6E4H7</accession>